<dbReference type="SMART" id="SM00387">
    <property type="entry name" value="HATPase_c"/>
    <property type="match status" value="1"/>
</dbReference>
<comment type="caution">
    <text evidence="12">The sequence shown here is derived from an EMBL/GenBank/DDBJ whole genome shotgun (WGS) entry which is preliminary data.</text>
</comment>
<feature type="modified residue" description="4-aspartylphosphate" evidence="9">
    <location>
        <position position="60"/>
    </location>
</feature>
<dbReference type="GO" id="GO:0005524">
    <property type="term" value="F:ATP binding"/>
    <property type="evidence" value="ECO:0007669"/>
    <property type="project" value="UniProtKB-KW"/>
</dbReference>
<dbReference type="InterPro" id="IPR011006">
    <property type="entry name" value="CheY-like_superfamily"/>
</dbReference>
<keyword evidence="13" id="KW-1185">Reference proteome</keyword>
<proteinExistence type="predicted"/>
<dbReference type="EC" id="2.7.13.3" evidence="2"/>
<dbReference type="InterPro" id="IPR005467">
    <property type="entry name" value="His_kinase_dom"/>
</dbReference>
<keyword evidence="6" id="KW-0418">Kinase</keyword>
<dbReference type="AlphaFoldDB" id="A0A8J7IXG2"/>
<accession>A0A8J7IXG2</accession>
<keyword evidence="4" id="KW-0808">Transferase</keyword>
<evidence type="ECO:0000256" key="2">
    <source>
        <dbReference type="ARBA" id="ARBA00012438"/>
    </source>
</evidence>
<dbReference type="InterPro" id="IPR003661">
    <property type="entry name" value="HisK_dim/P_dom"/>
</dbReference>
<dbReference type="InterPro" id="IPR001789">
    <property type="entry name" value="Sig_transdc_resp-reg_receiver"/>
</dbReference>
<reference evidence="12" key="1">
    <citation type="submission" date="2020-10" db="EMBL/GenBank/DDBJ databases">
        <authorList>
            <person name="Castelo-Branco R."/>
            <person name="Eusebio N."/>
            <person name="Adriana R."/>
            <person name="Vieira A."/>
            <person name="Brugerolle De Fraissinette N."/>
            <person name="Rezende De Castro R."/>
            <person name="Schneider M.P."/>
            <person name="Vasconcelos V."/>
            <person name="Leao P.N."/>
        </authorList>
    </citation>
    <scope>NUCLEOTIDE SEQUENCE</scope>
    <source>
        <strain evidence="12">LEGE 07157</strain>
    </source>
</reference>
<organism evidence="12 13">
    <name type="scientific">Lusitaniella coriacea LEGE 07157</name>
    <dbReference type="NCBI Taxonomy" id="945747"/>
    <lineage>
        <taxon>Bacteria</taxon>
        <taxon>Bacillati</taxon>
        <taxon>Cyanobacteriota</taxon>
        <taxon>Cyanophyceae</taxon>
        <taxon>Spirulinales</taxon>
        <taxon>Lusitaniellaceae</taxon>
        <taxon>Lusitaniella</taxon>
    </lineage>
</organism>
<dbReference type="InterPro" id="IPR004358">
    <property type="entry name" value="Sig_transdc_His_kin-like_C"/>
</dbReference>
<dbReference type="Gene3D" id="3.30.565.10">
    <property type="entry name" value="Histidine kinase-like ATPase, C-terminal domain"/>
    <property type="match status" value="1"/>
</dbReference>
<dbReference type="SMART" id="SM00448">
    <property type="entry name" value="REC"/>
    <property type="match status" value="1"/>
</dbReference>
<evidence type="ECO:0000259" key="10">
    <source>
        <dbReference type="PROSITE" id="PS50109"/>
    </source>
</evidence>
<dbReference type="GO" id="GO:0005886">
    <property type="term" value="C:plasma membrane"/>
    <property type="evidence" value="ECO:0007669"/>
    <property type="project" value="TreeGrafter"/>
</dbReference>
<evidence type="ECO:0000256" key="9">
    <source>
        <dbReference type="PROSITE-ProRule" id="PRU00169"/>
    </source>
</evidence>
<dbReference type="EMBL" id="JADEWZ010000057">
    <property type="protein sequence ID" value="MBE9118723.1"/>
    <property type="molecule type" value="Genomic_DNA"/>
</dbReference>
<dbReference type="Gene3D" id="3.40.50.2300">
    <property type="match status" value="1"/>
</dbReference>
<dbReference type="Pfam" id="PF00512">
    <property type="entry name" value="HisKA"/>
    <property type="match status" value="1"/>
</dbReference>
<evidence type="ECO:0000313" key="12">
    <source>
        <dbReference type="EMBL" id="MBE9118723.1"/>
    </source>
</evidence>
<evidence type="ECO:0000313" key="13">
    <source>
        <dbReference type="Proteomes" id="UP000654482"/>
    </source>
</evidence>
<evidence type="ECO:0000256" key="1">
    <source>
        <dbReference type="ARBA" id="ARBA00000085"/>
    </source>
</evidence>
<dbReference type="PROSITE" id="PS50110">
    <property type="entry name" value="RESPONSE_REGULATORY"/>
    <property type="match status" value="1"/>
</dbReference>
<dbReference type="PRINTS" id="PR00344">
    <property type="entry name" value="BCTRLSENSOR"/>
</dbReference>
<keyword evidence="5" id="KW-0547">Nucleotide-binding</keyword>
<sequence length="372" mass="42114">MTNAQSIANADILIVDDTPDNLRILSTILTKQGYEVRKALNGQMAMTVVQTRSPDLILLDIMMPQMDGYEVCQSLKNDPKTAGIPIIFLSALKETFDKVKAFEVGGADYITKPFQMEEVLVRVKNQLTICNLQKELRVQNEELQQSNQELEQFTSIVSHDLKQPIQSIIGFARLLDMIYQDVLDEKANQYLSKIVSSSNRMQSLIDDLLLSSRFNSQLPNLKRINCNTIVNQIISNLEVPIEENQATIDCESLPTILANETQMMQLFQNLIHNAIKYQRSGTQPQVKVSATQKDSGYLFTISDNGIGISNEQFSKIFERFHRIPTEKDYEGTGIGLAICKQIVERYGGEIWVESELDVGTQFYFTLPSEPQE</sequence>
<evidence type="ECO:0000256" key="4">
    <source>
        <dbReference type="ARBA" id="ARBA00022679"/>
    </source>
</evidence>
<dbReference type="Pfam" id="PF02518">
    <property type="entry name" value="HATPase_c"/>
    <property type="match status" value="1"/>
</dbReference>
<keyword evidence="8" id="KW-0902">Two-component regulatory system</keyword>
<dbReference type="CDD" id="cd00082">
    <property type="entry name" value="HisKA"/>
    <property type="match status" value="1"/>
</dbReference>
<dbReference type="Pfam" id="PF00072">
    <property type="entry name" value="Response_reg"/>
    <property type="match status" value="1"/>
</dbReference>
<feature type="domain" description="Histidine kinase" evidence="10">
    <location>
        <begin position="156"/>
        <end position="370"/>
    </location>
</feature>
<evidence type="ECO:0000259" key="11">
    <source>
        <dbReference type="PROSITE" id="PS50110"/>
    </source>
</evidence>
<evidence type="ECO:0000256" key="8">
    <source>
        <dbReference type="ARBA" id="ARBA00023012"/>
    </source>
</evidence>
<feature type="domain" description="Response regulatory" evidence="11">
    <location>
        <begin position="11"/>
        <end position="127"/>
    </location>
</feature>
<dbReference type="SMART" id="SM00388">
    <property type="entry name" value="HisKA"/>
    <property type="match status" value="1"/>
</dbReference>
<dbReference type="PANTHER" id="PTHR43047:SF72">
    <property type="entry name" value="OSMOSENSING HISTIDINE PROTEIN KINASE SLN1"/>
    <property type="match status" value="1"/>
</dbReference>
<evidence type="ECO:0000256" key="5">
    <source>
        <dbReference type="ARBA" id="ARBA00022741"/>
    </source>
</evidence>
<dbReference type="FunFam" id="3.30.565.10:FF:000006">
    <property type="entry name" value="Sensor histidine kinase WalK"/>
    <property type="match status" value="1"/>
</dbReference>
<evidence type="ECO:0000256" key="7">
    <source>
        <dbReference type="ARBA" id="ARBA00022840"/>
    </source>
</evidence>
<dbReference type="PROSITE" id="PS50109">
    <property type="entry name" value="HIS_KIN"/>
    <property type="match status" value="1"/>
</dbReference>
<evidence type="ECO:0000256" key="3">
    <source>
        <dbReference type="ARBA" id="ARBA00022553"/>
    </source>
</evidence>
<keyword evidence="7" id="KW-0067">ATP-binding</keyword>
<keyword evidence="3 9" id="KW-0597">Phosphoprotein</keyword>
<name>A0A8J7IXG2_9CYAN</name>
<evidence type="ECO:0000256" key="6">
    <source>
        <dbReference type="ARBA" id="ARBA00022777"/>
    </source>
</evidence>
<dbReference type="SUPFAM" id="SSF52172">
    <property type="entry name" value="CheY-like"/>
    <property type="match status" value="1"/>
</dbReference>
<comment type="catalytic activity">
    <reaction evidence="1">
        <text>ATP + protein L-histidine = ADP + protein N-phospho-L-histidine.</text>
        <dbReference type="EC" id="2.7.13.3"/>
    </reaction>
</comment>
<dbReference type="FunFam" id="3.40.50.2300:FF:000121">
    <property type="entry name" value="Sensor histidine kinase RcsC"/>
    <property type="match status" value="1"/>
</dbReference>
<dbReference type="InterPro" id="IPR036890">
    <property type="entry name" value="HATPase_C_sf"/>
</dbReference>
<dbReference type="RefSeq" id="WP_194031813.1">
    <property type="nucleotide sequence ID" value="NZ_JADEWZ010000057.1"/>
</dbReference>
<dbReference type="PANTHER" id="PTHR43047">
    <property type="entry name" value="TWO-COMPONENT HISTIDINE PROTEIN KINASE"/>
    <property type="match status" value="1"/>
</dbReference>
<dbReference type="InterPro" id="IPR036097">
    <property type="entry name" value="HisK_dim/P_sf"/>
</dbReference>
<protein>
    <recommendedName>
        <fullName evidence="2">histidine kinase</fullName>
        <ecNumber evidence="2">2.7.13.3</ecNumber>
    </recommendedName>
</protein>
<dbReference type="Proteomes" id="UP000654482">
    <property type="component" value="Unassembled WGS sequence"/>
</dbReference>
<dbReference type="SUPFAM" id="SSF47384">
    <property type="entry name" value="Homodimeric domain of signal transducing histidine kinase"/>
    <property type="match status" value="1"/>
</dbReference>
<dbReference type="InterPro" id="IPR003594">
    <property type="entry name" value="HATPase_dom"/>
</dbReference>
<dbReference type="GO" id="GO:0000155">
    <property type="term" value="F:phosphorelay sensor kinase activity"/>
    <property type="evidence" value="ECO:0007669"/>
    <property type="project" value="InterPro"/>
</dbReference>
<dbReference type="Gene3D" id="1.10.287.130">
    <property type="match status" value="1"/>
</dbReference>
<gene>
    <name evidence="12" type="ORF">IQ249_22800</name>
</gene>
<dbReference type="CDD" id="cd19920">
    <property type="entry name" value="REC_PA4781-like"/>
    <property type="match status" value="1"/>
</dbReference>
<dbReference type="GO" id="GO:0009927">
    <property type="term" value="F:histidine phosphotransfer kinase activity"/>
    <property type="evidence" value="ECO:0007669"/>
    <property type="project" value="TreeGrafter"/>
</dbReference>
<dbReference type="SUPFAM" id="SSF55874">
    <property type="entry name" value="ATPase domain of HSP90 chaperone/DNA topoisomerase II/histidine kinase"/>
    <property type="match status" value="1"/>
</dbReference>